<evidence type="ECO:0000256" key="7">
    <source>
        <dbReference type="ARBA" id="ARBA00023242"/>
    </source>
</evidence>
<sequence>MNRRKTLNTLSSMKSPGRLQNRNRYSLMPNRMTNENLSFLHGGGIGRQSINIYKPSKSSLPLSDYSNPRRSSSRLSTFGQSTSISKKKDIRPIKNPKWIAQGKKSLLHFLVITGFPDVSITTLKSPSKKDFQRIFVFLYGLIDPFFEFEESKFEEQAAYLIKALKYPYAETVSKSHIKNVVSPYQWPPLLGMFLWMIELIMGKDGVLQSIDMYADKNETSGIFQMIADIYKTFDVFQYEQKIKQVSDELDIKTDEFHSESQKLDQEIEKLEKELEILTTKESPLISAKQSNEQLIQQQNYLNMELKDIKLAEQQCIDIVKNLEDDFKLYDTQLNELSKEKEKLNNEVIERNISTNEIERSQMERDQLLSQQKSVDIQLDGKRRNMGECEVELRKMMDDVESSAGEYNHKFTALGLSKYFMNNEKYNNIIYEIPLPICQPNADDIYSYLNITTLPFLVEARKYFKDQIKDYRGMYIQLQSENTRMNEMRIELKEENESKQLKIHQIDEKYKVARQDVKNQLETQNNALTVLEIRVRNVEREAESKLMAWKDKSSKATMEYDELVRLYSDLKEHLEREMLDLIQDVMKIKTTVHDSLLELEQTAVLELNEAKNPKNG</sequence>
<name>A0A1Y2BWX3_9FUNG</name>
<keyword evidence="9 10" id="KW-0137">Centromere</keyword>
<evidence type="ECO:0000256" key="9">
    <source>
        <dbReference type="ARBA" id="ARBA00023328"/>
    </source>
</evidence>
<evidence type="ECO:0000313" key="14">
    <source>
        <dbReference type="EMBL" id="ORY39238.1"/>
    </source>
</evidence>
<comment type="function">
    <text evidence="10">Acts as a component of the essential kinetochore-associated NDC80 complex, which is required for chromosome segregation and spindle checkpoint activity.</text>
</comment>
<keyword evidence="4 10" id="KW-0498">Mitosis</keyword>
<accession>A0A1Y2BWX3</accession>
<feature type="domain" description="Kinetochore protein Ndc80 CH" evidence="13">
    <location>
        <begin position="70"/>
        <end position="200"/>
    </location>
</feature>
<evidence type="ECO:0000256" key="6">
    <source>
        <dbReference type="ARBA" id="ARBA00023054"/>
    </source>
</evidence>
<keyword evidence="3 10" id="KW-0132">Cell division</keyword>
<dbReference type="GO" id="GO:0031262">
    <property type="term" value="C:Ndc80 complex"/>
    <property type="evidence" value="ECO:0007669"/>
    <property type="project" value="UniProtKB-UniRule"/>
</dbReference>
<evidence type="ECO:0000256" key="5">
    <source>
        <dbReference type="ARBA" id="ARBA00022838"/>
    </source>
</evidence>
<dbReference type="AlphaFoldDB" id="A0A1Y2BWX3"/>
<keyword evidence="8 10" id="KW-0131">Cell cycle</keyword>
<dbReference type="GO" id="GO:0051301">
    <property type="term" value="P:cell division"/>
    <property type="evidence" value="ECO:0007669"/>
    <property type="project" value="UniProtKB-UniRule"/>
</dbReference>
<feature type="compositionally biased region" description="Polar residues" evidence="12">
    <location>
        <begin position="7"/>
        <end position="21"/>
    </location>
</feature>
<evidence type="ECO:0000256" key="10">
    <source>
        <dbReference type="RuleBase" id="RU368072"/>
    </source>
</evidence>
<evidence type="ECO:0000313" key="15">
    <source>
        <dbReference type="Proteomes" id="UP000193920"/>
    </source>
</evidence>
<feature type="coiled-coil region" evidence="11">
    <location>
        <begin position="319"/>
        <end position="353"/>
    </location>
</feature>
<proteinExistence type="inferred from homology"/>
<evidence type="ECO:0000256" key="4">
    <source>
        <dbReference type="ARBA" id="ARBA00022776"/>
    </source>
</evidence>
<dbReference type="GO" id="GO:0051315">
    <property type="term" value="P:attachment of mitotic spindle microtubules to kinetochore"/>
    <property type="evidence" value="ECO:0007669"/>
    <property type="project" value="UniProtKB-UniRule"/>
</dbReference>
<evidence type="ECO:0000256" key="12">
    <source>
        <dbReference type="SAM" id="MobiDB-lite"/>
    </source>
</evidence>
<keyword evidence="5 10" id="KW-0995">Kinetochore</keyword>
<dbReference type="PANTHER" id="PTHR10643">
    <property type="entry name" value="KINETOCHORE PROTEIN NDC80"/>
    <property type="match status" value="1"/>
</dbReference>
<protein>
    <recommendedName>
        <fullName evidence="10">Kinetochore protein NDC80</fullName>
    </recommendedName>
</protein>
<comment type="caution">
    <text evidence="14">The sequence shown here is derived from an EMBL/GenBank/DDBJ whole genome shotgun (WGS) entry which is preliminary data.</text>
</comment>
<reference evidence="14 15" key="1">
    <citation type="submission" date="2016-08" db="EMBL/GenBank/DDBJ databases">
        <title>A Parts List for Fungal Cellulosomes Revealed by Comparative Genomics.</title>
        <authorList>
            <consortium name="DOE Joint Genome Institute"/>
            <person name="Haitjema C.H."/>
            <person name="Gilmore S.P."/>
            <person name="Henske J.K."/>
            <person name="Solomon K.V."/>
            <person name="De Groot R."/>
            <person name="Kuo A."/>
            <person name="Mondo S.J."/>
            <person name="Salamov A.A."/>
            <person name="Labutti K."/>
            <person name="Zhao Z."/>
            <person name="Chiniquy J."/>
            <person name="Barry K."/>
            <person name="Brewer H.M."/>
            <person name="Purvine S.O."/>
            <person name="Wright A.T."/>
            <person name="Boxma B."/>
            <person name="Van Alen T."/>
            <person name="Hackstein J.H."/>
            <person name="Baker S.E."/>
            <person name="Grigoriev I.V."/>
            <person name="O'Malley M.A."/>
        </authorList>
    </citation>
    <scope>NUCLEOTIDE SEQUENCE [LARGE SCALE GENOMIC DNA]</scope>
    <source>
        <strain evidence="14 15">G1</strain>
    </source>
</reference>
<evidence type="ECO:0000256" key="1">
    <source>
        <dbReference type="ARBA" id="ARBA00007050"/>
    </source>
</evidence>
<feature type="region of interest" description="Disordered" evidence="12">
    <location>
        <begin position="1"/>
        <end position="21"/>
    </location>
</feature>
<dbReference type="PANTHER" id="PTHR10643:SF2">
    <property type="entry name" value="KINETOCHORE PROTEIN NDC80 HOMOLOG"/>
    <property type="match status" value="1"/>
</dbReference>
<organism evidence="14 15">
    <name type="scientific">Neocallimastix californiae</name>
    <dbReference type="NCBI Taxonomy" id="1754190"/>
    <lineage>
        <taxon>Eukaryota</taxon>
        <taxon>Fungi</taxon>
        <taxon>Fungi incertae sedis</taxon>
        <taxon>Chytridiomycota</taxon>
        <taxon>Chytridiomycota incertae sedis</taxon>
        <taxon>Neocallimastigomycetes</taxon>
        <taxon>Neocallimastigales</taxon>
        <taxon>Neocallimastigaceae</taxon>
        <taxon>Neocallimastix</taxon>
    </lineage>
</organism>
<dbReference type="Proteomes" id="UP000193920">
    <property type="component" value="Unassembled WGS sequence"/>
</dbReference>
<keyword evidence="2 10" id="KW-0158">Chromosome</keyword>
<feature type="region of interest" description="Disordered" evidence="12">
    <location>
        <begin position="60"/>
        <end position="80"/>
    </location>
</feature>
<comment type="similarity">
    <text evidence="1 10">Belongs to the NDC80/HEC1 family.</text>
</comment>
<dbReference type="InterPro" id="IPR038273">
    <property type="entry name" value="Ndc80_sf"/>
</dbReference>
<evidence type="ECO:0000256" key="3">
    <source>
        <dbReference type="ARBA" id="ARBA00022618"/>
    </source>
</evidence>
<dbReference type="EMBL" id="MCOG01000133">
    <property type="protein sequence ID" value="ORY39238.1"/>
    <property type="molecule type" value="Genomic_DNA"/>
</dbReference>
<keyword evidence="7 10" id="KW-0539">Nucleus</keyword>
<dbReference type="InterPro" id="IPR055260">
    <property type="entry name" value="Ndc80_CH"/>
</dbReference>
<gene>
    <name evidence="14" type="ORF">LY90DRAFT_672460</name>
</gene>
<dbReference type="InterPro" id="IPR005550">
    <property type="entry name" value="Kinetochore_Ndc80"/>
</dbReference>
<evidence type="ECO:0000256" key="8">
    <source>
        <dbReference type="ARBA" id="ARBA00023306"/>
    </source>
</evidence>
<evidence type="ECO:0000256" key="11">
    <source>
        <dbReference type="SAM" id="Coils"/>
    </source>
</evidence>
<comment type="subunit">
    <text evidence="10">Component of the NDC80 complex.</text>
</comment>
<keyword evidence="15" id="KW-1185">Reference proteome</keyword>
<evidence type="ECO:0000256" key="2">
    <source>
        <dbReference type="ARBA" id="ARBA00022454"/>
    </source>
</evidence>
<feature type="coiled-coil region" evidence="11">
    <location>
        <begin position="474"/>
        <end position="540"/>
    </location>
</feature>
<comment type="subcellular location">
    <subcellularLocation>
        <location evidence="10">Chromosome</location>
        <location evidence="10">Centromere</location>
        <location evidence="10">Kinetochore</location>
    </subcellularLocation>
    <subcellularLocation>
        <location evidence="10">Nucleus</location>
    </subcellularLocation>
</comment>
<dbReference type="OrthoDB" id="7459479at2759"/>
<dbReference type="GO" id="GO:0005634">
    <property type="term" value="C:nucleus"/>
    <property type="evidence" value="ECO:0007669"/>
    <property type="project" value="UniProtKB-SubCell"/>
</dbReference>
<keyword evidence="6 11" id="KW-0175">Coiled coil</keyword>
<feature type="coiled-coil region" evidence="11">
    <location>
        <begin position="235"/>
        <end position="280"/>
    </location>
</feature>
<dbReference type="Pfam" id="PF03801">
    <property type="entry name" value="Ndc80_HEC"/>
    <property type="match status" value="1"/>
</dbReference>
<dbReference type="Gene3D" id="1.10.418.30">
    <property type="entry name" value="Ncd80 complex, Ncd80 subunit"/>
    <property type="match status" value="1"/>
</dbReference>
<dbReference type="STRING" id="1754190.A0A1Y2BWX3"/>
<evidence type="ECO:0000259" key="13">
    <source>
        <dbReference type="Pfam" id="PF03801"/>
    </source>
</evidence>